<keyword evidence="2" id="KW-0472">Membrane</keyword>
<dbReference type="InterPro" id="IPR027039">
    <property type="entry name" value="Crtac1"/>
</dbReference>
<keyword evidence="2" id="KW-1133">Transmembrane helix</keyword>
<protein>
    <recommendedName>
        <fullName evidence="3">ASPIC/UnbV domain-containing protein</fullName>
    </recommendedName>
</protein>
<dbReference type="InterPro" id="IPR011519">
    <property type="entry name" value="UnbV_ASPIC"/>
</dbReference>
<gene>
    <name evidence="4" type="ORF">AWR27_17660</name>
</gene>
<keyword evidence="2" id="KW-0812">Transmembrane</keyword>
<dbReference type="Pfam" id="PF13517">
    <property type="entry name" value="FG-GAP_3"/>
    <property type="match status" value="4"/>
</dbReference>
<reference evidence="4 5" key="1">
    <citation type="submission" date="2016-01" db="EMBL/GenBank/DDBJ databases">
        <authorList>
            <person name="Oliw E.H."/>
        </authorList>
    </citation>
    <scope>NUCLEOTIDE SEQUENCE [LARGE SCALE GENOMIC DNA]</scope>
    <source>
        <strain evidence="4 5">DY10</strain>
    </source>
</reference>
<organism evidence="4 5">
    <name type="scientific">Spirosoma montaniterrae</name>
    <dbReference type="NCBI Taxonomy" id="1178516"/>
    <lineage>
        <taxon>Bacteria</taxon>
        <taxon>Pseudomonadati</taxon>
        <taxon>Bacteroidota</taxon>
        <taxon>Cytophagia</taxon>
        <taxon>Cytophagales</taxon>
        <taxon>Cytophagaceae</taxon>
        <taxon>Spirosoma</taxon>
    </lineage>
</organism>
<evidence type="ECO:0000259" key="3">
    <source>
        <dbReference type="Pfam" id="PF07593"/>
    </source>
</evidence>
<dbReference type="KEGG" id="smon:AWR27_17660"/>
<dbReference type="STRING" id="1178516.AWR27_17660"/>
<keyword evidence="1" id="KW-0732">Signal</keyword>
<feature type="transmembrane region" description="Helical" evidence="2">
    <location>
        <begin position="19"/>
        <end position="35"/>
    </location>
</feature>
<dbReference type="InterPro" id="IPR028994">
    <property type="entry name" value="Integrin_alpha_N"/>
</dbReference>
<dbReference type="Gene3D" id="2.130.10.130">
    <property type="entry name" value="Integrin alpha, N-terminal"/>
    <property type="match status" value="3"/>
</dbReference>
<dbReference type="EMBL" id="CP014263">
    <property type="protein sequence ID" value="AQG80987.1"/>
    <property type="molecule type" value="Genomic_DNA"/>
</dbReference>
<dbReference type="AlphaFoldDB" id="A0A1P9X022"/>
<dbReference type="Proteomes" id="UP000187941">
    <property type="component" value="Chromosome"/>
</dbReference>
<dbReference type="Pfam" id="PF07593">
    <property type="entry name" value="UnbV_ASPIC"/>
    <property type="match status" value="1"/>
</dbReference>
<dbReference type="InterPro" id="IPR013517">
    <property type="entry name" value="FG-GAP"/>
</dbReference>
<accession>A0A1P9X022</accession>
<keyword evidence="5" id="KW-1185">Reference proteome</keyword>
<feature type="domain" description="ASPIC/UnbV" evidence="3">
    <location>
        <begin position="554"/>
        <end position="620"/>
    </location>
</feature>
<dbReference type="PANTHER" id="PTHR16026:SF0">
    <property type="entry name" value="CARTILAGE ACIDIC PROTEIN 1"/>
    <property type="match status" value="1"/>
</dbReference>
<proteinExistence type="predicted"/>
<evidence type="ECO:0000313" key="4">
    <source>
        <dbReference type="EMBL" id="AQG80987.1"/>
    </source>
</evidence>
<name>A0A1P9X022_9BACT</name>
<evidence type="ECO:0000256" key="1">
    <source>
        <dbReference type="ARBA" id="ARBA00022729"/>
    </source>
</evidence>
<evidence type="ECO:0000256" key="2">
    <source>
        <dbReference type="SAM" id="Phobius"/>
    </source>
</evidence>
<dbReference type="SUPFAM" id="SSF69318">
    <property type="entry name" value="Integrin alpha N-terminal domain"/>
    <property type="match status" value="2"/>
</dbReference>
<dbReference type="PANTHER" id="PTHR16026">
    <property type="entry name" value="CARTILAGE ACIDIC PROTEIN 1"/>
    <property type="match status" value="1"/>
</dbReference>
<sequence>MINELNAEVQRITQRTQRFLCFLCVILCTSAFHLSCQHKLFTELPATETGIAFQNEVHDTDSLNILTYPYFYNGGGVALADFDRDGLTDIFFTANRRGGNRLYRNRGNFRFTDETARAGVSGMAHWTTGATVTDLNADGWPDLYVCAVNLSGLPPSRNQLFINQKNGTFRDEAGRYGLDFQGHSTQAVFFDYDHDNDLDCFLLNHTIDLRDDYRDASARLTPDAQSGSKLFENQNGRFVDVTERAGLYPGASYGLGVAVGDLNNDGWDDIYVGNDFRENDYCYIANPTPTPPQKGGALPPDDFGPSLLGRGWGGVTFAEQGRTLFAHHSRFSMGCTIGDYNNDGRNDIVTLDMLPADERVLKASLGDDEVDTYTYKQSFGFHDQLSRNTVQTNLGNGLFSDRALLLGVAATDWSWAPLLADFTNDGRADLLITNGIQHRTNDLDFIKFIGDNHRTTQVANRQRLTELIAQMPEGRVADCFFENTGNRFTDRSANAGFDRPTLSNGAAYADLDNDGDLDIVINRVNEPAGIYRNDAPKRNYLQINLQGLVGNSMGVGTRVDVWSRGQCRSVHQMPTRGFLSSVWPVLHIGLDTATVADSVVVRWPDGNRQIVQNVKANQRIDILFAEQPRQSKVISARPYPGAMALRADTLWQHRENMFNDFAVNPFIPHKVSTQGPRLAVGDVNGDDLDDFYVCGAKQQPGALFVQSPTGGFRQTNQAEFLADAIHEDVDALFFDADADRDLDLYVVSGGNEAFGTDSALADRLYRNDGCGNFQKDNNLPPMYENKSCVRATDFNRDGVPDLFVGGRVNARQYGAMPTSVLLTRARSKVKGFTVNALNLGMVTDAQWTDLNADGWPDLVVVGHWMPVTVLMNERGQLGQPTPLANSSGLWNCLVPLDADHDGDTDFLAGNWGLNSKLNALPLRLYLADPDQNGETDALLTVTRNGRNYPFLGKDKLESRLPYLKKKYLYYREQAGLTASELFGSTLTNARQLSVEMLMSCLLRNKNGRLVAEPLPNALQTAPIFCFAPLEKGLMLAGGNFYDVLPYEGRYDALPPTLFSPQTGLVRNYLPLSGQLRDAKRIRLANGQYALLLAFNNGPLRLVQEKLIFPQVVTESRSF</sequence>
<evidence type="ECO:0000313" key="5">
    <source>
        <dbReference type="Proteomes" id="UP000187941"/>
    </source>
</evidence>